<proteinExistence type="predicted"/>
<sequence length="212" mass="24927">MVLLKKRNNIFYYLLLWAPYIAVYQVTNRFHIIEPRYLEFSVIDRLIPFLHWMVPVYVSYLAYVFFFIYRCKDDPDLTRIFLLSHFQLVFCALFFVFFPVAFPVDLFYGRHQGMDVFAAFWRWFDAPANCFPSLHAANSLLVIYLVSKSPVWTGWAKRAMMVWGGLVVFSTMACKQHYAIDIAAGFGVFVFTLLIEPYVERYLQRASGASTH</sequence>
<accession>A8ZYW2</accession>
<keyword evidence="1" id="KW-0472">Membrane</keyword>
<evidence type="ECO:0000259" key="2">
    <source>
        <dbReference type="Pfam" id="PF14378"/>
    </source>
</evidence>
<dbReference type="KEGG" id="dol:Dole_1413"/>
<keyword evidence="4" id="KW-1185">Reference proteome</keyword>
<keyword evidence="1" id="KW-0812">Transmembrane</keyword>
<dbReference type="Pfam" id="PF14378">
    <property type="entry name" value="PAP2_3"/>
    <property type="match status" value="1"/>
</dbReference>
<feature type="transmembrane region" description="Helical" evidence="1">
    <location>
        <begin position="9"/>
        <end position="26"/>
    </location>
</feature>
<dbReference type="AlphaFoldDB" id="A8ZYW2"/>
<dbReference type="GO" id="GO:0016020">
    <property type="term" value="C:membrane"/>
    <property type="evidence" value="ECO:0007669"/>
    <property type="project" value="UniProtKB-SubCell"/>
</dbReference>
<dbReference type="EMBL" id="CP000859">
    <property type="protein sequence ID" value="ABW67217.1"/>
    <property type="molecule type" value="Genomic_DNA"/>
</dbReference>
<evidence type="ECO:0000313" key="3">
    <source>
        <dbReference type="EMBL" id="ABW67217.1"/>
    </source>
</evidence>
<keyword evidence="1" id="KW-1133">Transmembrane helix</keyword>
<feature type="transmembrane region" description="Helical" evidence="1">
    <location>
        <begin position="178"/>
        <end position="195"/>
    </location>
</feature>
<gene>
    <name evidence="3" type="ordered locus">Dole_1413</name>
</gene>
<feature type="transmembrane region" description="Helical" evidence="1">
    <location>
        <begin position="46"/>
        <end position="68"/>
    </location>
</feature>
<dbReference type="OrthoDB" id="194849at2"/>
<organism evidence="3 4">
    <name type="scientific">Desulfosudis oleivorans (strain DSM 6200 / JCM 39069 / Hxd3)</name>
    <name type="common">Desulfococcus oleovorans</name>
    <dbReference type="NCBI Taxonomy" id="96561"/>
    <lineage>
        <taxon>Bacteria</taxon>
        <taxon>Pseudomonadati</taxon>
        <taxon>Thermodesulfobacteriota</taxon>
        <taxon>Desulfobacteria</taxon>
        <taxon>Desulfobacterales</taxon>
        <taxon>Desulfosudaceae</taxon>
        <taxon>Desulfosudis</taxon>
    </lineage>
</organism>
<dbReference type="STRING" id="96561.Dole_1413"/>
<dbReference type="eggNOG" id="COG0671">
    <property type="taxonomic scope" value="Bacteria"/>
</dbReference>
<dbReference type="HOGENOM" id="CLU_1308435_0_0_7"/>
<feature type="transmembrane region" description="Helical" evidence="1">
    <location>
        <begin position="80"/>
        <end position="102"/>
    </location>
</feature>
<dbReference type="InterPro" id="IPR036938">
    <property type="entry name" value="PAP2/HPO_sf"/>
</dbReference>
<feature type="domain" description="Inositolphosphotransferase Aur1/Ipt1" evidence="2">
    <location>
        <begin position="62"/>
        <end position="192"/>
    </location>
</feature>
<dbReference type="SUPFAM" id="SSF48317">
    <property type="entry name" value="Acid phosphatase/Vanadium-dependent haloperoxidase"/>
    <property type="match status" value="1"/>
</dbReference>
<dbReference type="RefSeq" id="WP_012174833.1">
    <property type="nucleotide sequence ID" value="NC_009943.1"/>
</dbReference>
<dbReference type="Proteomes" id="UP000008561">
    <property type="component" value="Chromosome"/>
</dbReference>
<protein>
    <recommendedName>
        <fullName evidence="2">Inositolphosphotransferase Aur1/Ipt1 domain-containing protein</fullName>
    </recommendedName>
</protein>
<evidence type="ECO:0000313" key="4">
    <source>
        <dbReference type="Proteomes" id="UP000008561"/>
    </source>
</evidence>
<feature type="transmembrane region" description="Helical" evidence="1">
    <location>
        <begin position="126"/>
        <end position="146"/>
    </location>
</feature>
<dbReference type="InterPro" id="IPR026841">
    <property type="entry name" value="Aur1/Ipt1"/>
</dbReference>
<name>A8ZYW2_DESOH</name>
<reference evidence="3 4" key="1">
    <citation type="submission" date="2007-10" db="EMBL/GenBank/DDBJ databases">
        <title>Complete sequence of Desulfococcus oleovorans Hxd3.</title>
        <authorList>
            <consortium name="US DOE Joint Genome Institute"/>
            <person name="Copeland A."/>
            <person name="Lucas S."/>
            <person name="Lapidus A."/>
            <person name="Barry K."/>
            <person name="Glavina del Rio T."/>
            <person name="Dalin E."/>
            <person name="Tice H."/>
            <person name="Pitluck S."/>
            <person name="Kiss H."/>
            <person name="Brettin T."/>
            <person name="Bruce D."/>
            <person name="Detter J.C."/>
            <person name="Han C."/>
            <person name="Schmutz J."/>
            <person name="Larimer F."/>
            <person name="Land M."/>
            <person name="Hauser L."/>
            <person name="Kyrpides N."/>
            <person name="Kim E."/>
            <person name="Wawrik B."/>
            <person name="Richardson P."/>
        </authorList>
    </citation>
    <scope>NUCLEOTIDE SEQUENCE [LARGE SCALE GENOMIC DNA]</scope>
    <source>
        <strain evidence="4">DSM 6200 / JCM 39069 / Hxd3</strain>
    </source>
</reference>
<evidence type="ECO:0000256" key="1">
    <source>
        <dbReference type="SAM" id="Phobius"/>
    </source>
</evidence>